<dbReference type="Pfam" id="PF24113">
    <property type="entry name" value="DUF7387"/>
    <property type="match status" value="1"/>
</dbReference>
<reference evidence="1 2" key="1">
    <citation type="journal article" date="2014" name="PLoS Genet.">
        <title>Phylogenetically driven sequencing of extremely halophilic archaea reveals strategies for static and dynamic osmo-response.</title>
        <authorList>
            <person name="Becker E.A."/>
            <person name="Seitzer P.M."/>
            <person name="Tritt A."/>
            <person name="Larsen D."/>
            <person name="Krusor M."/>
            <person name="Yao A.I."/>
            <person name="Wu D."/>
            <person name="Madern D."/>
            <person name="Eisen J.A."/>
            <person name="Darling A.E."/>
            <person name="Facciotti M.T."/>
        </authorList>
    </citation>
    <scope>NUCLEOTIDE SEQUENCE [LARGE SCALE GENOMIC DNA]</scope>
    <source>
        <strain evidence="1 2">DSM 10524</strain>
    </source>
</reference>
<evidence type="ECO:0008006" key="3">
    <source>
        <dbReference type="Google" id="ProtNLM"/>
    </source>
</evidence>
<evidence type="ECO:0000313" key="1">
    <source>
        <dbReference type="EMBL" id="ELY59420.1"/>
    </source>
</evidence>
<dbReference type="OrthoDB" id="201961at2157"/>
<dbReference type="EMBL" id="AOIB01000015">
    <property type="protein sequence ID" value="ELY59420.1"/>
    <property type="molecule type" value="Genomic_DNA"/>
</dbReference>
<sequence length="72" mass="7608">MPTEPEIDTSEYPALEGADVTVRLENGLYIADDEVTGVSSQGPSEEAAIANLAETVATYTDGQSDDTGDDWL</sequence>
<dbReference type="RefSeq" id="WP_005554648.1">
    <property type="nucleotide sequence ID" value="NZ_AOIB01000015.1"/>
</dbReference>
<organism evidence="1 2">
    <name type="scientific">Natronococcus amylolyticus DSM 10524</name>
    <dbReference type="NCBI Taxonomy" id="1227497"/>
    <lineage>
        <taxon>Archaea</taxon>
        <taxon>Methanobacteriati</taxon>
        <taxon>Methanobacteriota</taxon>
        <taxon>Stenosarchaea group</taxon>
        <taxon>Halobacteria</taxon>
        <taxon>Halobacteriales</taxon>
        <taxon>Natrialbaceae</taxon>
        <taxon>Natronococcus</taxon>
    </lineage>
</organism>
<dbReference type="AlphaFoldDB" id="L9XCG3"/>
<accession>L9XCG3</accession>
<dbReference type="eggNOG" id="arCOG02411">
    <property type="taxonomic scope" value="Archaea"/>
</dbReference>
<protein>
    <recommendedName>
        <fullName evidence="3">HicB family protein</fullName>
    </recommendedName>
</protein>
<comment type="caution">
    <text evidence="1">The sequence shown here is derived from an EMBL/GenBank/DDBJ whole genome shotgun (WGS) entry which is preliminary data.</text>
</comment>
<keyword evidence="2" id="KW-1185">Reference proteome</keyword>
<gene>
    <name evidence="1" type="ORF">C491_06408</name>
</gene>
<name>L9XCG3_9EURY</name>
<proteinExistence type="predicted"/>
<evidence type="ECO:0000313" key="2">
    <source>
        <dbReference type="Proteomes" id="UP000011688"/>
    </source>
</evidence>
<dbReference type="Proteomes" id="UP000011688">
    <property type="component" value="Unassembled WGS sequence"/>
</dbReference>
<dbReference type="InterPro" id="IPR055811">
    <property type="entry name" value="DUF7387"/>
</dbReference>